<evidence type="ECO:0000313" key="3">
    <source>
        <dbReference type="Proteomes" id="UP000237632"/>
    </source>
</evidence>
<organism evidence="2 3">
    <name type="scientific">Burkholderia vietnamiensis</name>
    <dbReference type="NCBI Taxonomy" id="60552"/>
    <lineage>
        <taxon>Bacteria</taxon>
        <taxon>Pseudomonadati</taxon>
        <taxon>Pseudomonadota</taxon>
        <taxon>Betaproteobacteria</taxon>
        <taxon>Burkholderiales</taxon>
        <taxon>Burkholderiaceae</taxon>
        <taxon>Burkholderia</taxon>
        <taxon>Burkholderia cepacia complex</taxon>
    </lineage>
</organism>
<feature type="region of interest" description="Disordered" evidence="1">
    <location>
        <begin position="1"/>
        <end position="33"/>
    </location>
</feature>
<gene>
    <name evidence="2" type="ORF">C6T65_11430</name>
</gene>
<dbReference type="Proteomes" id="UP000237632">
    <property type="component" value="Unassembled WGS sequence"/>
</dbReference>
<protein>
    <submittedName>
        <fullName evidence="2">Uncharacterized protein</fullName>
    </submittedName>
</protein>
<accession>A0AA44Y560</accession>
<name>A0AA44Y560_BURVI</name>
<dbReference type="EMBL" id="PVHK01000083">
    <property type="protein sequence ID" value="PRH42182.1"/>
    <property type="molecule type" value="Genomic_DNA"/>
</dbReference>
<evidence type="ECO:0000313" key="2">
    <source>
        <dbReference type="EMBL" id="PRH42182.1"/>
    </source>
</evidence>
<sequence length="103" mass="11128">MRAAGATPNTCSRRSASEYARPTAPLQQRRRRHAACNARTAEARALARDAVQECAWPPVSYAYRLRGHHGSTALHLLAASANVRRPTGIARCATRHAGSPTIV</sequence>
<proteinExistence type="predicted"/>
<dbReference type="AlphaFoldDB" id="A0AA44Y560"/>
<comment type="caution">
    <text evidence="2">The sequence shown here is derived from an EMBL/GenBank/DDBJ whole genome shotgun (WGS) entry which is preliminary data.</text>
</comment>
<reference evidence="2 3" key="1">
    <citation type="submission" date="2018-03" db="EMBL/GenBank/DDBJ databases">
        <authorList>
            <person name="Nguyen K."/>
            <person name="Fouts D."/>
            <person name="Sutton G."/>
        </authorList>
    </citation>
    <scope>NUCLEOTIDE SEQUENCE [LARGE SCALE GENOMIC DNA]</scope>
    <source>
        <strain evidence="2 3">AU3578</strain>
    </source>
</reference>
<evidence type="ECO:0000256" key="1">
    <source>
        <dbReference type="SAM" id="MobiDB-lite"/>
    </source>
</evidence>